<dbReference type="AlphaFoldDB" id="A0A9W9Z3E2"/>
<dbReference type="PROSITE" id="PS50948">
    <property type="entry name" value="PAN"/>
    <property type="match status" value="1"/>
</dbReference>
<proteinExistence type="predicted"/>
<feature type="signal peptide" evidence="1">
    <location>
        <begin position="1"/>
        <end position="16"/>
    </location>
</feature>
<gene>
    <name evidence="4" type="ORF">OS493_018996</name>
</gene>
<dbReference type="InterPro" id="IPR001304">
    <property type="entry name" value="C-type_lectin-like"/>
</dbReference>
<evidence type="ECO:0000259" key="3">
    <source>
        <dbReference type="PROSITE" id="PS50948"/>
    </source>
</evidence>
<keyword evidence="1" id="KW-0732">Signal</keyword>
<keyword evidence="5" id="KW-1185">Reference proteome</keyword>
<name>A0A9W9Z3E2_9CNID</name>
<feature type="domain" description="Apple" evidence="3">
    <location>
        <begin position="17"/>
        <end position="109"/>
    </location>
</feature>
<dbReference type="InterPro" id="IPR050111">
    <property type="entry name" value="C-type_lectin/snaclec_domain"/>
</dbReference>
<dbReference type="InterPro" id="IPR016186">
    <property type="entry name" value="C-type_lectin-like/link_sf"/>
</dbReference>
<evidence type="ECO:0008006" key="6">
    <source>
        <dbReference type="Google" id="ProtNLM"/>
    </source>
</evidence>
<organism evidence="4 5">
    <name type="scientific">Desmophyllum pertusum</name>
    <dbReference type="NCBI Taxonomy" id="174260"/>
    <lineage>
        <taxon>Eukaryota</taxon>
        <taxon>Metazoa</taxon>
        <taxon>Cnidaria</taxon>
        <taxon>Anthozoa</taxon>
        <taxon>Hexacorallia</taxon>
        <taxon>Scleractinia</taxon>
        <taxon>Caryophylliina</taxon>
        <taxon>Caryophylliidae</taxon>
        <taxon>Desmophyllum</taxon>
    </lineage>
</organism>
<dbReference type="Proteomes" id="UP001163046">
    <property type="component" value="Unassembled WGS sequence"/>
</dbReference>
<dbReference type="InterPro" id="IPR016187">
    <property type="entry name" value="CTDL_fold"/>
</dbReference>
<sequence length="268" mass="29938">MKLLLLVSLFASCSLACRREDHVNFAKGAMITKLYYRLKSHVIKTAFSASQIACSHLCLKKCCCRSINYKRPSGNDRGICELNDSGLQDVLGAKDLTKEDEGFVFSQFTSVKDDDSSCADNEPSLKAVCKTGWIKNNSFCYKVFDEVATFHQANLNCITEGAGLVWIEDFDELDFLNTILADGEKVFVGMTDIAVEGQWVWMDGSAPKLNPLWHGNHPDGGTAKNCGEYQQKHGFHDKNCDETKNTFVNTLCTACEAFVFFYSLVCRH</sequence>
<evidence type="ECO:0000313" key="5">
    <source>
        <dbReference type="Proteomes" id="UP001163046"/>
    </source>
</evidence>
<evidence type="ECO:0000313" key="4">
    <source>
        <dbReference type="EMBL" id="KAJ7372489.1"/>
    </source>
</evidence>
<dbReference type="PROSITE" id="PS50041">
    <property type="entry name" value="C_TYPE_LECTIN_2"/>
    <property type="match status" value="1"/>
</dbReference>
<feature type="chain" id="PRO_5040828573" description="C-type lectin domain-containing protein" evidence="1">
    <location>
        <begin position="17"/>
        <end position="268"/>
    </location>
</feature>
<dbReference type="InterPro" id="IPR003609">
    <property type="entry name" value="Pan_app"/>
</dbReference>
<accession>A0A9W9Z3E2</accession>
<dbReference type="OrthoDB" id="418245at2759"/>
<feature type="domain" description="C-type lectin" evidence="2">
    <location>
        <begin position="136"/>
        <end position="249"/>
    </location>
</feature>
<dbReference type="SUPFAM" id="SSF56436">
    <property type="entry name" value="C-type lectin-like"/>
    <property type="match status" value="1"/>
</dbReference>
<evidence type="ECO:0000259" key="2">
    <source>
        <dbReference type="PROSITE" id="PS50041"/>
    </source>
</evidence>
<dbReference type="CDD" id="cd00037">
    <property type="entry name" value="CLECT"/>
    <property type="match status" value="1"/>
</dbReference>
<dbReference type="PANTHER" id="PTHR22803">
    <property type="entry name" value="MANNOSE, PHOSPHOLIPASE, LECTIN RECEPTOR RELATED"/>
    <property type="match status" value="1"/>
</dbReference>
<protein>
    <recommendedName>
        <fullName evidence="6">C-type lectin domain-containing protein</fullName>
    </recommendedName>
</protein>
<reference evidence="4" key="1">
    <citation type="submission" date="2023-01" db="EMBL/GenBank/DDBJ databases">
        <title>Genome assembly of the deep-sea coral Lophelia pertusa.</title>
        <authorList>
            <person name="Herrera S."/>
            <person name="Cordes E."/>
        </authorList>
    </citation>
    <scope>NUCLEOTIDE SEQUENCE</scope>
    <source>
        <strain evidence="4">USNM1676648</strain>
        <tissue evidence="4">Polyp</tissue>
    </source>
</reference>
<evidence type="ECO:0000256" key="1">
    <source>
        <dbReference type="SAM" id="SignalP"/>
    </source>
</evidence>
<dbReference type="SMART" id="SM00034">
    <property type="entry name" value="CLECT"/>
    <property type="match status" value="1"/>
</dbReference>
<dbReference type="EMBL" id="MU826836">
    <property type="protein sequence ID" value="KAJ7372489.1"/>
    <property type="molecule type" value="Genomic_DNA"/>
</dbReference>
<dbReference type="Gene3D" id="3.10.100.10">
    <property type="entry name" value="Mannose-Binding Protein A, subunit A"/>
    <property type="match status" value="1"/>
</dbReference>
<dbReference type="Pfam" id="PF00059">
    <property type="entry name" value="Lectin_C"/>
    <property type="match status" value="1"/>
</dbReference>
<comment type="caution">
    <text evidence="4">The sequence shown here is derived from an EMBL/GenBank/DDBJ whole genome shotgun (WGS) entry which is preliminary data.</text>
</comment>